<evidence type="ECO:0000313" key="11">
    <source>
        <dbReference type="Proteomes" id="UP000766595"/>
    </source>
</evidence>
<dbReference type="InterPro" id="IPR000873">
    <property type="entry name" value="AMP-dep_synth/lig_dom"/>
</dbReference>
<dbReference type="Gene3D" id="3.40.50.12780">
    <property type="entry name" value="N-terminal domain of ligase-like"/>
    <property type="match status" value="1"/>
</dbReference>
<protein>
    <recommendedName>
        <fullName evidence="7">3-methylmercaptopropionyl-CoA ligase</fullName>
        <ecNumber evidence="6">6.2.1.44</ecNumber>
    </recommendedName>
</protein>
<keyword evidence="2" id="KW-0436">Ligase</keyword>
<dbReference type="Gene3D" id="3.30.300.30">
    <property type="match status" value="1"/>
</dbReference>
<dbReference type="AlphaFoldDB" id="A0A947GE07"/>
<evidence type="ECO:0000256" key="4">
    <source>
        <dbReference type="ARBA" id="ARBA00023098"/>
    </source>
</evidence>
<dbReference type="RefSeq" id="WP_261967478.1">
    <property type="nucleotide sequence ID" value="NZ_JAHHZF010000002.1"/>
</dbReference>
<dbReference type="PANTHER" id="PTHR43859">
    <property type="entry name" value="ACYL-ACTIVATING ENZYME"/>
    <property type="match status" value="1"/>
</dbReference>
<dbReference type="FunFam" id="3.40.50.12780:FF:000003">
    <property type="entry name" value="Long-chain-fatty-acid--CoA ligase FadD"/>
    <property type="match status" value="1"/>
</dbReference>
<dbReference type="PANTHER" id="PTHR43859:SF4">
    <property type="entry name" value="BUTANOATE--COA LIGASE AAE1-RELATED"/>
    <property type="match status" value="1"/>
</dbReference>
<evidence type="ECO:0000259" key="8">
    <source>
        <dbReference type="Pfam" id="PF00501"/>
    </source>
</evidence>
<comment type="similarity">
    <text evidence="1">Belongs to the ATP-dependent AMP-binding enzyme family.</text>
</comment>
<dbReference type="EC" id="6.2.1.44" evidence="6"/>
<dbReference type="SUPFAM" id="SSF56801">
    <property type="entry name" value="Acetyl-CoA synthetase-like"/>
    <property type="match status" value="1"/>
</dbReference>
<evidence type="ECO:0000256" key="5">
    <source>
        <dbReference type="ARBA" id="ARBA00051915"/>
    </source>
</evidence>
<name>A0A947GE07_9HYPH</name>
<dbReference type="InterPro" id="IPR045851">
    <property type="entry name" value="AMP-bd_C_sf"/>
</dbReference>
<dbReference type="CDD" id="cd12118">
    <property type="entry name" value="ttLC_FACS_AEE21_like"/>
    <property type="match status" value="1"/>
</dbReference>
<feature type="domain" description="AMP-binding enzyme C-terminal" evidence="9">
    <location>
        <begin position="457"/>
        <end position="531"/>
    </location>
</feature>
<organism evidence="10 11">
    <name type="scientific">Prosthecodimorpha staleyi</name>
    <dbReference type="NCBI Taxonomy" id="2840188"/>
    <lineage>
        <taxon>Bacteria</taxon>
        <taxon>Pseudomonadati</taxon>
        <taxon>Pseudomonadota</taxon>
        <taxon>Alphaproteobacteria</taxon>
        <taxon>Hyphomicrobiales</taxon>
        <taxon>Ancalomicrobiaceae</taxon>
        <taxon>Prosthecodimorpha</taxon>
    </lineage>
</organism>
<feature type="domain" description="AMP-dependent synthetase/ligase" evidence="8">
    <location>
        <begin position="28"/>
        <end position="407"/>
    </location>
</feature>
<accession>A0A947GE07</accession>
<reference evidence="10 11" key="1">
    <citation type="submission" date="2021-06" db="EMBL/GenBank/DDBJ databases">
        <authorList>
            <person name="Grouzdev D.S."/>
            <person name="Koziaeva V."/>
        </authorList>
    </citation>
    <scope>NUCLEOTIDE SEQUENCE [LARGE SCALE GENOMIC DNA]</scope>
    <source>
        <strain evidence="10 11">22</strain>
    </source>
</reference>
<dbReference type="EMBL" id="JAHHZF010000002">
    <property type="protein sequence ID" value="MBT9288830.1"/>
    <property type="molecule type" value="Genomic_DNA"/>
</dbReference>
<dbReference type="Pfam" id="PF00501">
    <property type="entry name" value="AMP-binding"/>
    <property type="match status" value="1"/>
</dbReference>
<sequence length="544" mass="59477">MAAETNWYAIDLDKNPANFQPLTPLSFLERSAKVFPDRIAIIHGKARTSYAELYARSRRLASALAARGIGKGDTVSVMLSNTPPMLEAHYGVPMCGAVLNTLNTRLDAPIIAFSLDHAETRVLITDREFSKVVAEALALAKHKPIVIDYDDLEFPQTGARLGEIDYEAFLAGGDPDYDWQMPADEWDAISLNYTSGTTGNPKGVVYHHRGAALLAQGNVITASMRKHPVYLWTLPMFHCNGWCFTWSLSVVAGTHVCLRWVRAGAIWEALAEHGVTHLCGAPIVMSTLLNAPAAEKRTLSNTVEFYTAAAPPPEAVLAAMAEAGFNVTHLYGLTETYGPAVVNDWKSEWDALDGAARAGKKARQGVRYAALEALTVMDPETMTPVPADGQTMGEVMFRGNVVMKGYLRNKKATDDAFAGGWFHSGDLGVIHPDGYIQLKDRSKDIIISGGENISSIEVEDALYKHPAVQAAAVVARPDEKWGETPCAFVELKPNAETTADDIMQWCRQHLAAFKCPRTVVFTELPKTSTGKVQKFRLREMAKAL</sequence>
<dbReference type="GO" id="GO:0006631">
    <property type="term" value="P:fatty acid metabolic process"/>
    <property type="evidence" value="ECO:0007669"/>
    <property type="project" value="UniProtKB-KW"/>
</dbReference>
<dbReference type="InterPro" id="IPR020845">
    <property type="entry name" value="AMP-binding_CS"/>
</dbReference>
<evidence type="ECO:0000256" key="2">
    <source>
        <dbReference type="ARBA" id="ARBA00022598"/>
    </source>
</evidence>
<keyword evidence="4" id="KW-0443">Lipid metabolism</keyword>
<evidence type="ECO:0000313" key="10">
    <source>
        <dbReference type="EMBL" id="MBT9288830.1"/>
    </source>
</evidence>
<keyword evidence="3" id="KW-0276">Fatty acid metabolism</keyword>
<dbReference type="InterPro" id="IPR025110">
    <property type="entry name" value="AMP-bd_C"/>
</dbReference>
<dbReference type="GO" id="GO:0016874">
    <property type="term" value="F:ligase activity"/>
    <property type="evidence" value="ECO:0007669"/>
    <property type="project" value="UniProtKB-KW"/>
</dbReference>
<keyword evidence="11" id="KW-1185">Reference proteome</keyword>
<dbReference type="FunFam" id="3.30.300.30:FF:000008">
    <property type="entry name" value="2,3-dihydroxybenzoate-AMP ligase"/>
    <property type="match status" value="1"/>
</dbReference>
<dbReference type="NCBIfam" id="NF006020">
    <property type="entry name" value="PRK08162.1"/>
    <property type="match status" value="1"/>
</dbReference>
<evidence type="ECO:0000259" key="9">
    <source>
        <dbReference type="Pfam" id="PF13193"/>
    </source>
</evidence>
<proteinExistence type="inferred from homology"/>
<comment type="catalytic activity">
    <reaction evidence="5">
        <text>3-(methylsulfanyl)propanoate + ATP + CoA = 3-(methylsulfanyl)propanoyl-CoA + AMP + diphosphate</text>
        <dbReference type="Rhea" id="RHEA:43052"/>
        <dbReference type="ChEBI" id="CHEBI:30616"/>
        <dbReference type="ChEBI" id="CHEBI:33019"/>
        <dbReference type="ChEBI" id="CHEBI:49016"/>
        <dbReference type="ChEBI" id="CHEBI:57287"/>
        <dbReference type="ChEBI" id="CHEBI:82815"/>
        <dbReference type="ChEBI" id="CHEBI:456215"/>
        <dbReference type="EC" id="6.2.1.44"/>
    </reaction>
    <physiologicalReaction direction="left-to-right" evidence="5">
        <dbReference type="Rhea" id="RHEA:43053"/>
    </physiologicalReaction>
</comment>
<gene>
    <name evidence="10" type="ORF">KL771_05185</name>
</gene>
<evidence type="ECO:0000256" key="3">
    <source>
        <dbReference type="ARBA" id="ARBA00022832"/>
    </source>
</evidence>
<dbReference type="PROSITE" id="PS00455">
    <property type="entry name" value="AMP_BINDING"/>
    <property type="match status" value="1"/>
</dbReference>
<evidence type="ECO:0000256" key="6">
    <source>
        <dbReference type="ARBA" id="ARBA00066616"/>
    </source>
</evidence>
<dbReference type="Proteomes" id="UP000766595">
    <property type="component" value="Unassembled WGS sequence"/>
</dbReference>
<dbReference type="InterPro" id="IPR042099">
    <property type="entry name" value="ANL_N_sf"/>
</dbReference>
<dbReference type="Pfam" id="PF13193">
    <property type="entry name" value="AMP-binding_C"/>
    <property type="match status" value="1"/>
</dbReference>
<comment type="caution">
    <text evidence="10">The sequence shown here is derived from an EMBL/GenBank/DDBJ whole genome shotgun (WGS) entry which is preliminary data.</text>
</comment>
<evidence type="ECO:0000256" key="7">
    <source>
        <dbReference type="ARBA" id="ARBA00067668"/>
    </source>
</evidence>
<evidence type="ECO:0000256" key="1">
    <source>
        <dbReference type="ARBA" id="ARBA00006432"/>
    </source>
</evidence>